<comment type="caution">
    <text evidence="3">The sequence shown here is derived from an EMBL/GenBank/DDBJ whole genome shotgun (WGS) entry which is preliminary data.</text>
</comment>
<evidence type="ECO:0000313" key="4">
    <source>
        <dbReference type="Proteomes" id="UP001280581"/>
    </source>
</evidence>
<organism evidence="3 4">
    <name type="scientific">Pseudopithomyces chartarum</name>
    <dbReference type="NCBI Taxonomy" id="1892770"/>
    <lineage>
        <taxon>Eukaryota</taxon>
        <taxon>Fungi</taxon>
        <taxon>Dikarya</taxon>
        <taxon>Ascomycota</taxon>
        <taxon>Pezizomycotina</taxon>
        <taxon>Dothideomycetes</taxon>
        <taxon>Pleosporomycetidae</taxon>
        <taxon>Pleosporales</taxon>
        <taxon>Massarineae</taxon>
        <taxon>Didymosphaeriaceae</taxon>
        <taxon>Pseudopithomyces</taxon>
    </lineage>
</organism>
<feature type="signal peptide" evidence="2">
    <location>
        <begin position="1"/>
        <end position="23"/>
    </location>
</feature>
<dbReference type="EMBL" id="WVTA01000006">
    <property type="protein sequence ID" value="KAK3209372.1"/>
    <property type="molecule type" value="Genomic_DNA"/>
</dbReference>
<feature type="chain" id="PRO_5042875267" evidence="2">
    <location>
        <begin position="24"/>
        <end position="371"/>
    </location>
</feature>
<evidence type="ECO:0000256" key="2">
    <source>
        <dbReference type="SAM" id="SignalP"/>
    </source>
</evidence>
<dbReference type="Proteomes" id="UP001280581">
    <property type="component" value="Unassembled WGS sequence"/>
</dbReference>
<proteinExistence type="predicted"/>
<feature type="region of interest" description="Disordered" evidence="1">
    <location>
        <begin position="83"/>
        <end position="174"/>
    </location>
</feature>
<dbReference type="AlphaFoldDB" id="A0AAN6LXM9"/>
<keyword evidence="2" id="KW-0732">Signal</keyword>
<protein>
    <submittedName>
        <fullName evidence="3">Uncharacterized protein</fullName>
    </submittedName>
</protein>
<evidence type="ECO:0000256" key="1">
    <source>
        <dbReference type="SAM" id="MobiDB-lite"/>
    </source>
</evidence>
<feature type="region of interest" description="Disordered" evidence="1">
    <location>
        <begin position="195"/>
        <end position="240"/>
    </location>
</feature>
<accession>A0AAN6LXM9</accession>
<feature type="compositionally biased region" description="Low complexity" evidence="1">
    <location>
        <begin position="152"/>
        <end position="164"/>
    </location>
</feature>
<feature type="compositionally biased region" description="Basic and acidic residues" evidence="1">
    <location>
        <begin position="228"/>
        <end position="237"/>
    </location>
</feature>
<keyword evidence="4" id="KW-1185">Reference proteome</keyword>
<name>A0AAN6LXM9_9PLEO</name>
<sequence>MRIQLGKLATYLVAAGLFASGLTAPVTDDALVISQPNEKKIVESGVFFPHQSSHLAAKDLHDTNLGAIEVKPSASKRAIELARRRARGGRGRGSTNDVPNKTTRRKKKTTKKTKKRPTKGGSKKKKKLPPKGKPKKCPANAPKTCTKAQKNAKGCCKPTKCPKTAPKRCSKKEKDPKTGCCKVNSKELEFTKYPKGKQHWTPPKTSKVARRSDVSSAEAPTNALAKRASHDVPEGKTVEGGATDSLKTWHVINCIAISGFDTATQKKAMAHINAVSATGKEYDDQFKAFSDIVYSWAGPVEITVRWPHKTAIPEDKKELKPKQKQFEDDIKLWVSWMRKTPGPPKFKVFDRPATKRQGDMVMLEEGDVSVE</sequence>
<evidence type="ECO:0000313" key="3">
    <source>
        <dbReference type="EMBL" id="KAK3209372.1"/>
    </source>
</evidence>
<feature type="compositionally biased region" description="Basic residues" evidence="1">
    <location>
        <begin position="102"/>
        <end position="136"/>
    </location>
</feature>
<reference evidence="3 4" key="1">
    <citation type="submission" date="2021-02" db="EMBL/GenBank/DDBJ databases">
        <title>Genome assembly of Pseudopithomyces chartarum.</title>
        <authorList>
            <person name="Jauregui R."/>
            <person name="Singh J."/>
            <person name="Voisey C."/>
        </authorList>
    </citation>
    <scope>NUCLEOTIDE SEQUENCE [LARGE SCALE GENOMIC DNA]</scope>
    <source>
        <strain evidence="3 4">AGR01</strain>
    </source>
</reference>
<gene>
    <name evidence="3" type="ORF">GRF29_69g1594850</name>
</gene>